<evidence type="ECO:0000256" key="4">
    <source>
        <dbReference type="ARBA" id="ARBA00022777"/>
    </source>
</evidence>
<dbReference type="InterPro" id="IPR008271">
    <property type="entry name" value="Ser/Thr_kinase_AS"/>
</dbReference>
<dbReference type="SUPFAM" id="SSF56112">
    <property type="entry name" value="Protein kinase-like (PK-like)"/>
    <property type="match status" value="1"/>
</dbReference>
<dbReference type="Pfam" id="PF00069">
    <property type="entry name" value="Pkinase"/>
    <property type="match status" value="1"/>
</dbReference>
<dbReference type="PROSITE" id="PS00108">
    <property type="entry name" value="PROTEIN_KINASE_ST"/>
    <property type="match status" value="1"/>
</dbReference>
<evidence type="ECO:0000256" key="5">
    <source>
        <dbReference type="ARBA" id="ARBA00022840"/>
    </source>
</evidence>
<accession>A0ABD2QNA4</accession>
<dbReference type="PANTHER" id="PTHR24353:SF152">
    <property type="entry name" value="UT01108P-RELATED"/>
    <property type="match status" value="1"/>
</dbReference>
<dbReference type="FunFam" id="1.10.510.10:FF:000005">
    <property type="entry name" value="cAMP-dependent protein kinase catalytic subunit alpha"/>
    <property type="match status" value="1"/>
</dbReference>
<dbReference type="Gene3D" id="3.30.200.20">
    <property type="entry name" value="Phosphorylase Kinase, domain 1"/>
    <property type="match status" value="1"/>
</dbReference>
<dbReference type="InterPro" id="IPR000719">
    <property type="entry name" value="Prot_kinase_dom"/>
</dbReference>
<dbReference type="PROSITE" id="PS51285">
    <property type="entry name" value="AGC_KINASE_CTER"/>
    <property type="match status" value="1"/>
</dbReference>
<dbReference type="GO" id="GO:0004674">
    <property type="term" value="F:protein serine/threonine kinase activity"/>
    <property type="evidence" value="ECO:0007669"/>
    <property type="project" value="UniProtKB-KW"/>
</dbReference>
<feature type="binding site" evidence="6">
    <location>
        <position position="67"/>
    </location>
    <ligand>
        <name>ATP</name>
        <dbReference type="ChEBI" id="CHEBI:30616"/>
    </ligand>
</feature>
<reference evidence="10 11" key="1">
    <citation type="submission" date="2024-11" db="EMBL/GenBank/DDBJ databases">
        <title>Adaptive evolution of stress response genes in parasites aligns with host niche diversity.</title>
        <authorList>
            <person name="Hahn C."/>
            <person name="Resl P."/>
        </authorList>
    </citation>
    <scope>NUCLEOTIDE SEQUENCE [LARGE SCALE GENOMIC DNA]</scope>
    <source>
        <strain evidence="10">EGGRZ-B1_66</strain>
        <tissue evidence="10">Body</tissue>
    </source>
</reference>
<evidence type="ECO:0000313" key="10">
    <source>
        <dbReference type="EMBL" id="KAL3320617.1"/>
    </source>
</evidence>
<evidence type="ECO:0000313" key="11">
    <source>
        <dbReference type="Proteomes" id="UP001626550"/>
    </source>
</evidence>
<dbReference type="Proteomes" id="UP001626550">
    <property type="component" value="Unassembled WGS sequence"/>
</dbReference>
<dbReference type="PROSITE" id="PS00107">
    <property type="entry name" value="PROTEIN_KINASE_ATP"/>
    <property type="match status" value="1"/>
</dbReference>
<keyword evidence="2" id="KW-0808">Transferase</keyword>
<keyword evidence="1 7" id="KW-0723">Serine/threonine-protein kinase</keyword>
<evidence type="ECO:0000256" key="7">
    <source>
        <dbReference type="RuleBase" id="RU000304"/>
    </source>
</evidence>
<comment type="caution">
    <text evidence="10">The sequence shown here is derived from an EMBL/GenBank/DDBJ whole genome shotgun (WGS) entry which is preliminary data.</text>
</comment>
<feature type="domain" description="AGC-kinase C-terminal" evidence="9">
    <location>
        <begin position="295"/>
        <end position="347"/>
    </location>
</feature>
<evidence type="ECO:0000256" key="6">
    <source>
        <dbReference type="PROSITE-ProRule" id="PRU10141"/>
    </source>
</evidence>
<evidence type="ECO:0000259" key="9">
    <source>
        <dbReference type="PROSITE" id="PS51285"/>
    </source>
</evidence>
<keyword evidence="5 6" id="KW-0067">ATP-binding</keyword>
<dbReference type="SMART" id="SM00133">
    <property type="entry name" value="S_TK_X"/>
    <property type="match status" value="1"/>
</dbReference>
<dbReference type="InterPro" id="IPR011009">
    <property type="entry name" value="Kinase-like_dom_sf"/>
</dbReference>
<keyword evidence="11" id="KW-1185">Reference proteome</keyword>
<evidence type="ECO:0000259" key="8">
    <source>
        <dbReference type="PROSITE" id="PS50011"/>
    </source>
</evidence>
<protein>
    <submittedName>
        <fullName evidence="10">Uncharacterized protein</fullName>
    </submittedName>
</protein>
<dbReference type="Gene3D" id="1.10.510.10">
    <property type="entry name" value="Transferase(Phosphotransferase) domain 1"/>
    <property type="match status" value="1"/>
</dbReference>
<proteinExistence type="inferred from homology"/>
<dbReference type="InterPro" id="IPR017441">
    <property type="entry name" value="Protein_kinase_ATP_BS"/>
</dbReference>
<dbReference type="SMART" id="SM00220">
    <property type="entry name" value="S_TKc"/>
    <property type="match status" value="1"/>
</dbReference>
<dbReference type="EMBL" id="JBJKFK010000040">
    <property type="protein sequence ID" value="KAL3320617.1"/>
    <property type="molecule type" value="Genomic_DNA"/>
</dbReference>
<keyword evidence="3 6" id="KW-0547">Nucleotide-binding</keyword>
<name>A0ABD2QNA4_9PLAT</name>
<dbReference type="PANTHER" id="PTHR24353">
    <property type="entry name" value="CYCLIC NUCLEOTIDE-DEPENDENT PROTEIN KINASE"/>
    <property type="match status" value="1"/>
</dbReference>
<feature type="domain" description="Protein kinase" evidence="8">
    <location>
        <begin position="40"/>
        <end position="294"/>
    </location>
</feature>
<evidence type="ECO:0000256" key="3">
    <source>
        <dbReference type="ARBA" id="ARBA00022741"/>
    </source>
</evidence>
<evidence type="ECO:0000256" key="1">
    <source>
        <dbReference type="ARBA" id="ARBA00022527"/>
    </source>
</evidence>
<dbReference type="AlphaFoldDB" id="A0ABD2QNA4"/>
<dbReference type="GO" id="GO:0005524">
    <property type="term" value="F:ATP binding"/>
    <property type="evidence" value="ECO:0007669"/>
    <property type="project" value="UniProtKB-UniRule"/>
</dbReference>
<dbReference type="InterPro" id="IPR000961">
    <property type="entry name" value="AGC-kinase_C"/>
</dbReference>
<comment type="similarity">
    <text evidence="7">Belongs to the protein kinase superfamily.</text>
</comment>
<gene>
    <name evidence="10" type="ORF">Ciccas_000692</name>
</gene>
<evidence type="ECO:0000256" key="2">
    <source>
        <dbReference type="ARBA" id="ARBA00022679"/>
    </source>
</evidence>
<sequence>MGSDTEEQISNWDNLKETFIKEFKAKWASPVKYNVKMEDFHISSVLGKGAFGIVYLVEKDEEFLAMKCLSKSEIVHTKQVDHAMNEKKILASINFEFILRLSYAFQTNSYLFLVTEFAIGGEMFNLLKKLRKMPEPMVLFYSAQVLMALEYLHNLNIVYRDLKPENLLITGDGYTKLADLGFAKQLQRDKRAWTLCGTPDYMAPEVILNKGHHLPVDWWSFGVLLYELTCGYPPFMANDQMKTFEKITSGKFKFTSDFQIELKALIRGLLQTDLSKRFGNLRHGVEDIKEHAYYDETNFTNIYTKSIDAPFKPKVKTKGDISNFDKIRDQKLVNQSVDQYSKYFKDF</sequence>
<keyword evidence="4" id="KW-0418">Kinase</keyword>
<dbReference type="PROSITE" id="PS50011">
    <property type="entry name" value="PROTEIN_KINASE_DOM"/>
    <property type="match status" value="1"/>
</dbReference>
<organism evidence="10 11">
    <name type="scientific">Cichlidogyrus casuarinus</name>
    <dbReference type="NCBI Taxonomy" id="1844966"/>
    <lineage>
        <taxon>Eukaryota</taxon>
        <taxon>Metazoa</taxon>
        <taxon>Spiralia</taxon>
        <taxon>Lophotrochozoa</taxon>
        <taxon>Platyhelminthes</taxon>
        <taxon>Monogenea</taxon>
        <taxon>Monopisthocotylea</taxon>
        <taxon>Dactylogyridea</taxon>
        <taxon>Ancyrocephalidae</taxon>
        <taxon>Cichlidogyrus</taxon>
    </lineage>
</organism>